<dbReference type="PANTHER" id="PTHR43713:SF3">
    <property type="entry name" value="GLUTAMATE-1-SEMIALDEHYDE 2,1-AMINOMUTASE 1, CHLOROPLASTIC-RELATED"/>
    <property type="match status" value="1"/>
</dbReference>
<dbReference type="Gene3D" id="3.40.640.10">
    <property type="entry name" value="Type I PLP-dependent aspartate aminotransferase-like (Major domain)"/>
    <property type="match status" value="1"/>
</dbReference>
<keyword evidence="5" id="KW-0032">Aminotransferase</keyword>
<comment type="similarity">
    <text evidence="3">Belongs to the class-III pyridoxal-phosphate-dependent aminotransferase family.</text>
</comment>
<evidence type="ECO:0000256" key="4">
    <source>
        <dbReference type="SAM" id="MobiDB-lite"/>
    </source>
</evidence>
<dbReference type="GO" id="GO:0030170">
    <property type="term" value="F:pyridoxal phosphate binding"/>
    <property type="evidence" value="ECO:0007669"/>
    <property type="project" value="InterPro"/>
</dbReference>
<dbReference type="InterPro" id="IPR015424">
    <property type="entry name" value="PyrdxlP-dep_Trfase"/>
</dbReference>
<dbReference type="KEGG" id="sace:GIY23_11135"/>
<protein>
    <submittedName>
        <fullName evidence="5">Aminotransferase class III-fold pyridoxal phosphate-dependent enzyme</fullName>
    </submittedName>
</protein>
<dbReference type="GO" id="GO:0008483">
    <property type="term" value="F:transaminase activity"/>
    <property type="evidence" value="ECO:0007669"/>
    <property type="project" value="UniProtKB-KW"/>
</dbReference>
<evidence type="ECO:0000256" key="3">
    <source>
        <dbReference type="RuleBase" id="RU003560"/>
    </source>
</evidence>
<name>A0A5Q3QEW7_9PSEU</name>
<keyword evidence="2 3" id="KW-0663">Pyridoxal phosphate</keyword>
<dbReference type="InterPro" id="IPR015421">
    <property type="entry name" value="PyrdxlP-dep_Trfase_major"/>
</dbReference>
<feature type="region of interest" description="Disordered" evidence="4">
    <location>
        <begin position="17"/>
        <end position="37"/>
    </location>
</feature>
<organism evidence="5 6">
    <name type="scientific">Allosaccharopolyspora coralli</name>
    <dbReference type="NCBI Taxonomy" id="2665642"/>
    <lineage>
        <taxon>Bacteria</taxon>
        <taxon>Bacillati</taxon>
        <taxon>Actinomycetota</taxon>
        <taxon>Actinomycetes</taxon>
        <taxon>Pseudonocardiales</taxon>
        <taxon>Pseudonocardiaceae</taxon>
        <taxon>Allosaccharopolyspora</taxon>
    </lineage>
</organism>
<evidence type="ECO:0000256" key="1">
    <source>
        <dbReference type="ARBA" id="ARBA00001933"/>
    </source>
</evidence>
<dbReference type="InterPro" id="IPR005814">
    <property type="entry name" value="Aminotrans_3"/>
</dbReference>
<evidence type="ECO:0000256" key="2">
    <source>
        <dbReference type="ARBA" id="ARBA00022898"/>
    </source>
</evidence>
<sequence>MYELLGLGDGVRDFTDNRDKRRSVAPSGHTSEKRTVHSKITKKFKTESGQLVFHHGHGGEVQATDGTTYLDFVMGYGPVVLGHNTTSFTRAVAESLTNGVMMPGYTSFHEEYLDRLLADQPGRRGAFFKTASEAVTAALRLAAIETERRGVIRCGFIGWHDAQIADSLKWHDPLASPLRYKQKYTENMRGVGDSEPVLNWHDLSLETLEELIDTHRSTVGCLVIDAYQASMTTPELMRRAVDLARNAGLLTVFDETKTGGRISRLGYAADHGIDTDLIVIGKALANGAPLSMLVGSTEHLATAEKSRLSGTFSKEMLAVYAALATLDELETPRGEFADGWAELGAVGSQVASCIAAAAREAGAETLVSAQPVMGGAMFELTYAERLLGDRASRDALLDSFTDAGILLLEGHPSFVCGAHRDNDWDELTRRSAKAFTQWLTTTGGIGK</sequence>
<reference evidence="6" key="1">
    <citation type="submission" date="2019-11" db="EMBL/GenBank/DDBJ databases">
        <title>The complete genome sequence of Saccharopolyspora sp. E2A.</title>
        <authorList>
            <person name="Zhang G."/>
        </authorList>
    </citation>
    <scope>NUCLEOTIDE SEQUENCE [LARGE SCALE GENOMIC DNA]</scope>
    <source>
        <strain evidence="6">E2A</strain>
    </source>
</reference>
<comment type="cofactor">
    <cofactor evidence="1">
        <name>pyridoxal 5'-phosphate</name>
        <dbReference type="ChEBI" id="CHEBI:597326"/>
    </cofactor>
</comment>
<dbReference type="SUPFAM" id="SSF53383">
    <property type="entry name" value="PLP-dependent transferases"/>
    <property type="match status" value="1"/>
</dbReference>
<dbReference type="EMBL" id="CP045929">
    <property type="protein sequence ID" value="QGK69999.1"/>
    <property type="molecule type" value="Genomic_DNA"/>
</dbReference>
<dbReference type="PANTHER" id="PTHR43713">
    <property type="entry name" value="GLUTAMATE-1-SEMIALDEHYDE 2,1-AMINOMUTASE"/>
    <property type="match status" value="1"/>
</dbReference>
<keyword evidence="5" id="KW-0808">Transferase</keyword>
<keyword evidence="6" id="KW-1185">Reference proteome</keyword>
<dbReference type="Proteomes" id="UP000371041">
    <property type="component" value="Chromosome"/>
</dbReference>
<dbReference type="InterPro" id="IPR015422">
    <property type="entry name" value="PyrdxlP-dep_Trfase_small"/>
</dbReference>
<accession>A0A5Q3QEW7</accession>
<evidence type="ECO:0000313" key="5">
    <source>
        <dbReference type="EMBL" id="QGK69999.1"/>
    </source>
</evidence>
<dbReference type="AlphaFoldDB" id="A0A5Q3QEW7"/>
<evidence type="ECO:0000313" key="6">
    <source>
        <dbReference type="Proteomes" id="UP000371041"/>
    </source>
</evidence>
<dbReference type="Gene3D" id="3.90.1150.10">
    <property type="entry name" value="Aspartate Aminotransferase, domain 1"/>
    <property type="match status" value="1"/>
</dbReference>
<proteinExistence type="inferred from homology"/>
<gene>
    <name evidence="5" type="ORF">GIY23_11135</name>
</gene>
<dbReference type="Pfam" id="PF00202">
    <property type="entry name" value="Aminotran_3"/>
    <property type="match status" value="1"/>
</dbReference>